<dbReference type="AlphaFoldDB" id="A0A1B9E031"/>
<sequence>MNFQPSQTGDTLAVIRQKMEKNTLIKLKTFHGTLKPTNKVKIGENYWRLIGEKGIVVEIADFNPEKILVIFEKNLDDFDLVNHNPIKNSLYIDKKDLDLY</sequence>
<evidence type="ECO:0000313" key="2">
    <source>
        <dbReference type="Proteomes" id="UP000093510"/>
    </source>
</evidence>
<organism evidence="1 2">
    <name type="scientific">Flavobacterium crassostreae</name>
    <dbReference type="NCBI Taxonomy" id="1763534"/>
    <lineage>
        <taxon>Bacteria</taxon>
        <taxon>Pseudomonadati</taxon>
        <taxon>Bacteroidota</taxon>
        <taxon>Flavobacteriia</taxon>
        <taxon>Flavobacteriales</taxon>
        <taxon>Flavobacteriaceae</taxon>
        <taxon>Flavobacterium</taxon>
    </lineage>
</organism>
<dbReference type="Proteomes" id="UP000093510">
    <property type="component" value="Unassembled WGS sequence"/>
</dbReference>
<keyword evidence="2" id="KW-1185">Reference proteome</keyword>
<evidence type="ECO:0000313" key="1">
    <source>
        <dbReference type="EMBL" id="OCB75290.1"/>
    </source>
</evidence>
<name>A0A1B9E031_9FLAO</name>
<dbReference type="EMBL" id="LVEP01000033">
    <property type="protein sequence ID" value="OCB75290.1"/>
    <property type="molecule type" value="Genomic_DNA"/>
</dbReference>
<reference evidence="1 2" key="1">
    <citation type="submission" date="2016-03" db="EMBL/GenBank/DDBJ databases">
        <authorList>
            <person name="Ploux O."/>
        </authorList>
    </citation>
    <scope>NUCLEOTIDE SEQUENCE [LARGE SCALE GENOMIC DNA]</scope>
    <source>
        <strain evidence="1 2">LPB0076</strain>
    </source>
</reference>
<dbReference type="RefSeq" id="WP_066335172.1">
    <property type="nucleotide sequence ID" value="NZ_CP017688.1"/>
</dbReference>
<accession>A0A1B9E031</accession>
<gene>
    <name evidence="1" type="ORF">LPBF_08665</name>
</gene>
<dbReference type="STRING" id="1763534.GCA_001831475_02453"/>
<proteinExistence type="predicted"/>
<protein>
    <submittedName>
        <fullName evidence="1">Uncharacterized protein</fullName>
    </submittedName>
</protein>
<comment type="caution">
    <text evidence="1">The sequence shown here is derived from an EMBL/GenBank/DDBJ whole genome shotgun (WGS) entry which is preliminary data.</text>
</comment>